<name>A0ABP3JCD9_9ACTN</name>
<reference evidence="10" key="1">
    <citation type="journal article" date="2019" name="Int. J. Syst. Evol. Microbiol.">
        <title>The Global Catalogue of Microorganisms (GCM) 10K type strain sequencing project: providing services to taxonomists for standard genome sequencing and annotation.</title>
        <authorList>
            <consortium name="The Broad Institute Genomics Platform"/>
            <consortium name="The Broad Institute Genome Sequencing Center for Infectious Disease"/>
            <person name="Wu L."/>
            <person name="Ma J."/>
        </authorList>
    </citation>
    <scope>NUCLEOTIDE SEQUENCE [LARGE SCALE GENOMIC DNA]</scope>
    <source>
        <strain evidence="10">JCM 4805</strain>
    </source>
</reference>
<evidence type="ECO:0000313" key="10">
    <source>
        <dbReference type="Proteomes" id="UP001500909"/>
    </source>
</evidence>
<dbReference type="EMBL" id="BAAABY010000007">
    <property type="protein sequence ID" value="GAA0446353.1"/>
    <property type="molecule type" value="Genomic_DNA"/>
</dbReference>
<dbReference type="InterPro" id="IPR036951">
    <property type="entry name" value="ArAA_hydroxylase_sf"/>
</dbReference>
<accession>A0ABP3JCD9</accession>
<feature type="compositionally biased region" description="Basic and acidic residues" evidence="7">
    <location>
        <begin position="285"/>
        <end position="294"/>
    </location>
</feature>
<evidence type="ECO:0000259" key="8">
    <source>
        <dbReference type="PROSITE" id="PS51410"/>
    </source>
</evidence>
<dbReference type="SUPFAM" id="SSF56534">
    <property type="entry name" value="Aromatic aminoacid monoxygenases, catalytic and oligomerization domains"/>
    <property type="match status" value="1"/>
</dbReference>
<evidence type="ECO:0000256" key="4">
    <source>
        <dbReference type="ARBA" id="ARBA00023002"/>
    </source>
</evidence>
<comment type="similarity">
    <text evidence="2">Belongs to the biopterin-dependent aromatic amino acid hydroxylase family.</text>
</comment>
<feature type="domain" description="Biopterin-dependent aromatic amino acid hydroxylase family profile" evidence="8">
    <location>
        <begin position="1"/>
        <end position="313"/>
    </location>
</feature>
<comment type="cofactor">
    <cofactor evidence="1">
        <name>Fe(2+)</name>
        <dbReference type="ChEBI" id="CHEBI:29033"/>
    </cofactor>
</comment>
<feature type="region of interest" description="Disordered" evidence="7">
    <location>
        <begin position="285"/>
        <end position="313"/>
    </location>
</feature>
<dbReference type="PANTHER" id="PTHR11473:SF24">
    <property type="entry name" value="PHENYLALANINE-4-HYDROXYLASE"/>
    <property type="match status" value="1"/>
</dbReference>
<keyword evidence="5" id="KW-0408">Iron</keyword>
<keyword evidence="4" id="KW-0560">Oxidoreductase</keyword>
<evidence type="ECO:0000256" key="7">
    <source>
        <dbReference type="SAM" id="MobiDB-lite"/>
    </source>
</evidence>
<evidence type="ECO:0000256" key="3">
    <source>
        <dbReference type="ARBA" id="ARBA00022723"/>
    </source>
</evidence>
<feature type="region of interest" description="Disordered" evidence="7">
    <location>
        <begin position="1"/>
        <end position="27"/>
    </location>
</feature>
<proteinExistence type="inferred from homology"/>
<dbReference type="PROSITE" id="PS51410">
    <property type="entry name" value="BH4_AAA_HYDROXYL_2"/>
    <property type="match status" value="1"/>
</dbReference>
<dbReference type="PRINTS" id="PR00372">
    <property type="entry name" value="FYWHYDRXLASE"/>
</dbReference>
<dbReference type="InterPro" id="IPR001273">
    <property type="entry name" value="ArAA_hydroxylase"/>
</dbReference>
<protein>
    <recommendedName>
        <fullName evidence="8">Biopterin-dependent aromatic amino acid hydroxylase family profile domain-containing protein</fullName>
    </recommendedName>
</protein>
<evidence type="ECO:0000256" key="2">
    <source>
        <dbReference type="ARBA" id="ARBA00009712"/>
    </source>
</evidence>
<comment type="caution">
    <text evidence="9">The sequence shown here is derived from an EMBL/GenBank/DDBJ whole genome shotgun (WGS) entry which is preliminary data.</text>
</comment>
<dbReference type="PANTHER" id="PTHR11473">
    <property type="entry name" value="AROMATIC AMINO ACID HYDROXYLASE"/>
    <property type="match status" value="1"/>
</dbReference>
<keyword evidence="10" id="KW-1185">Reference proteome</keyword>
<evidence type="ECO:0000256" key="1">
    <source>
        <dbReference type="ARBA" id="ARBA00001954"/>
    </source>
</evidence>
<sequence length="313" mass="34889">MTDVMAQTPVTPDGRLGRAEEHPGHADRAYVRRRDRIAALATGHRVGAPSPLVEYTEEEHATWRTVLAALADAQRGRVCEAVAEARKRTPVPEGHVPQHAEVGDRLHELTGFRFTLAGGIVPNARFLGSMADGYFHAVQYVRHPAMPLYTFEPDVLHDMLGHGTHLCDPWFAELYRTVGRAAARVTSDDALDLISRVYWYTLEYGVAHEGGRPKAYGAALLSSYGELRRFDRADIRAWDLADIASRPYQVAGYQPVLYAVESLDHLAETLHGFLDDFDESTRDRLGLPPLERRGFMGRPAPRQHPARAVPPKT</sequence>
<dbReference type="Pfam" id="PF00351">
    <property type="entry name" value="Biopterin_H"/>
    <property type="match status" value="1"/>
</dbReference>
<keyword evidence="6" id="KW-0503">Monooxygenase</keyword>
<dbReference type="Proteomes" id="UP001500909">
    <property type="component" value="Unassembled WGS sequence"/>
</dbReference>
<evidence type="ECO:0000256" key="6">
    <source>
        <dbReference type="ARBA" id="ARBA00023033"/>
    </source>
</evidence>
<dbReference type="InterPro" id="IPR036329">
    <property type="entry name" value="Aro-AA_hydroxylase_C_sf"/>
</dbReference>
<evidence type="ECO:0000256" key="5">
    <source>
        <dbReference type="ARBA" id="ARBA00023004"/>
    </source>
</evidence>
<gene>
    <name evidence="9" type="ORF">GCM10010361_07850</name>
</gene>
<organism evidence="9 10">
    <name type="scientific">Streptomyces olivaceiscleroticus</name>
    <dbReference type="NCBI Taxonomy" id="68245"/>
    <lineage>
        <taxon>Bacteria</taxon>
        <taxon>Bacillati</taxon>
        <taxon>Actinomycetota</taxon>
        <taxon>Actinomycetes</taxon>
        <taxon>Kitasatosporales</taxon>
        <taxon>Streptomycetaceae</taxon>
        <taxon>Streptomyces</taxon>
    </lineage>
</organism>
<keyword evidence="3" id="KW-0479">Metal-binding</keyword>
<feature type="compositionally biased region" description="Basic and acidic residues" evidence="7">
    <location>
        <begin position="15"/>
        <end position="27"/>
    </location>
</feature>
<dbReference type="RefSeq" id="WP_346093000.1">
    <property type="nucleotide sequence ID" value="NZ_BAAABY010000007.1"/>
</dbReference>
<evidence type="ECO:0000313" key="9">
    <source>
        <dbReference type="EMBL" id="GAA0446353.1"/>
    </source>
</evidence>
<dbReference type="InterPro" id="IPR019774">
    <property type="entry name" value="Aromatic-AA_hydroxylase_C"/>
</dbReference>
<dbReference type="Gene3D" id="1.10.800.10">
    <property type="entry name" value="Aromatic amino acid hydroxylase"/>
    <property type="match status" value="1"/>
</dbReference>